<dbReference type="Proteomes" id="UP000239772">
    <property type="component" value="Unassembled WGS sequence"/>
</dbReference>
<comment type="caution">
    <text evidence="3">The sequence shown here is derived from an EMBL/GenBank/DDBJ whole genome shotgun (WGS) entry which is preliminary data.</text>
</comment>
<sequence length="198" mass="21765">MCAFRIALCVGLGLAVLGGPVLAAQQPPAHAREGKAPPPRAATLDDLYERLARTKDESEAKGIVASIQRRWMRSGSDTADLLFSRAMDVAEQDPALSIELLDRVIALEPKWAEAWNKRATVFYMMGDVTRSMADLRETLALEPRHFGALSGLGIILQANGDRKKAYDVFKRALAVNPFLADVKRQVEHLEPEVGETDL</sequence>
<dbReference type="InterPro" id="IPR019734">
    <property type="entry name" value="TPR_rpt"/>
</dbReference>
<dbReference type="SMART" id="SM00028">
    <property type="entry name" value="TPR"/>
    <property type="match status" value="2"/>
</dbReference>
<dbReference type="InterPro" id="IPR011990">
    <property type="entry name" value="TPR-like_helical_dom_sf"/>
</dbReference>
<dbReference type="AlphaFoldDB" id="A0A2T1HZB2"/>
<dbReference type="EMBL" id="PVZS01000001">
    <property type="protein sequence ID" value="PSC07027.1"/>
    <property type="molecule type" value="Genomic_DNA"/>
</dbReference>
<evidence type="ECO:0000313" key="4">
    <source>
        <dbReference type="Proteomes" id="UP000239772"/>
    </source>
</evidence>
<feature type="signal peptide" evidence="2">
    <location>
        <begin position="1"/>
        <end position="23"/>
    </location>
</feature>
<dbReference type="OrthoDB" id="9815010at2"/>
<organism evidence="3 4">
    <name type="scientific">Alsobacter soli</name>
    <dbReference type="NCBI Taxonomy" id="2109933"/>
    <lineage>
        <taxon>Bacteria</taxon>
        <taxon>Pseudomonadati</taxon>
        <taxon>Pseudomonadota</taxon>
        <taxon>Alphaproteobacteria</taxon>
        <taxon>Hyphomicrobiales</taxon>
        <taxon>Alsobacteraceae</taxon>
        <taxon>Alsobacter</taxon>
    </lineage>
</organism>
<proteinExistence type="predicted"/>
<feature type="repeat" description="TPR" evidence="1">
    <location>
        <begin position="112"/>
        <end position="145"/>
    </location>
</feature>
<dbReference type="Gene3D" id="1.25.40.10">
    <property type="entry name" value="Tetratricopeptide repeat domain"/>
    <property type="match status" value="1"/>
</dbReference>
<evidence type="ECO:0000256" key="1">
    <source>
        <dbReference type="PROSITE-ProRule" id="PRU00339"/>
    </source>
</evidence>
<dbReference type="SUPFAM" id="SSF48452">
    <property type="entry name" value="TPR-like"/>
    <property type="match status" value="1"/>
</dbReference>
<feature type="repeat" description="TPR" evidence="1">
    <location>
        <begin position="146"/>
        <end position="179"/>
    </location>
</feature>
<protein>
    <submittedName>
        <fullName evidence="3">Uncharacterized protein</fullName>
    </submittedName>
</protein>
<feature type="chain" id="PRO_5015585379" evidence="2">
    <location>
        <begin position="24"/>
        <end position="198"/>
    </location>
</feature>
<gene>
    <name evidence="3" type="ORF">SLNSH_01220</name>
</gene>
<evidence type="ECO:0000313" key="3">
    <source>
        <dbReference type="EMBL" id="PSC07027.1"/>
    </source>
</evidence>
<keyword evidence="2" id="KW-0732">Signal</keyword>
<evidence type="ECO:0000256" key="2">
    <source>
        <dbReference type="SAM" id="SignalP"/>
    </source>
</evidence>
<name>A0A2T1HZB2_9HYPH</name>
<dbReference type="RefSeq" id="WP_106334812.1">
    <property type="nucleotide sequence ID" value="NZ_PVZS01000001.1"/>
</dbReference>
<accession>A0A2T1HZB2</accession>
<keyword evidence="1" id="KW-0802">TPR repeat</keyword>
<dbReference type="PROSITE" id="PS50005">
    <property type="entry name" value="TPR"/>
    <property type="match status" value="2"/>
</dbReference>
<reference evidence="4" key="1">
    <citation type="submission" date="2018-03" db="EMBL/GenBank/DDBJ databases">
        <authorList>
            <person name="Sun L."/>
            <person name="Liu H."/>
            <person name="Chen W."/>
            <person name="Huang K."/>
            <person name="Liu W."/>
            <person name="Gao X."/>
        </authorList>
    </citation>
    <scope>NUCLEOTIDE SEQUENCE [LARGE SCALE GENOMIC DNA]</scope>
    <source>
        <strain evidence="4">SH9</strain>
    </source>
</reference>
<keyword evidence="4" id="KW-1185">Reference proteome</keyword>